<keyword evidence="5" id="KW-1185">Reference proteome</keyword>
<feature type="region of interest" description="Disordered" evidence="2">
    <location>
        <begin position="125"/>
        <end position="160"/>
    </location>
</feature>
<dbReference type="EMBL" id="JANEYF010001213">
    <property type="protein sequence ID" value="KAJ8965557.1"/>
    <property type="molecule type" value="Genomic_DNA"/>
</dbReference>
<keyword evidence="1" id="KW-0378">Hydrolase</keyword>
<protein>
    <recommendedName>
        <fullName evidence="3">Peptidase A2 domain-containing protein</fullName>
    </recommendedName>
</protein>
<gene>
    <name evidence="4" type="ORF">NQ314_004057</name>
</gene>
<proteinExistence type="predicted"/>
<evidence type="ECO:0000313" key="5">
    <source>
        <dbReference type="Proteomes" id="UP001162156"/>
    </source>
</evidence>
<dbReference type="InterPro" id="IPR005162">
    <property type="entry name" value="Retrotrans_gag_dom"/>
</dbReference>
<dbReference type="Pfam" id="PF03732">
    <property type="entry name" value="Retrotrans_gag"/>
    <property type="match status" value="1"/>
</dbReference>
<organism evidence="4 5">
    <name type="scientific">Rhamnusium bicolor</name>
    <dbReference type="NCBI Taxonomy" id="1586634"/>
    <lineage>
        <taxon>Eukaryota</taxon>
        <taxon>Metazoa</taxon>
        <taxon>Ecdysozoa</taxon>
        <taxon>Arthropoda</taxon>
        <taxon>Hexapoda</taxon>
        <taxon>Insecta</taxon>
        <taxon>Pterygota</taxon>
        <taxon>Neoptera</taxon>
        <taxon>Endopterygota</taxon>
        <taxon>Coleoptera</taxon>
        <taxon>Polyphaga</taxon>
        <taxon>Cucujiformia</taxon>
        <taxon>Chrysomeloidea</taxon>
        <taxon>Cerambycidae</taxon>
        <taxon>Lepturinae</taxon>
        <taxon>Rhagiini</taxon>
        <taxon>Rhamnusium</taxon>
    </lineage>
</organism>
<dbReference type="InterPro" id="IPR050951">
    <property type="entry name" value="Retrovirus_Pol_polyprotein"/>
</dbReference>
<evidence type="ECO:0000256" key="2">
    <source>
        <dbReference type="SAM" id="MobiDB-lite"/>
    </source>
</evidence>
<feature type="compositionally biased region" description="Polar residues" evidence="2">
    <location>
        <begin position="125"/>
        <end position="134"/>
    </location>
</feature>
<comment type="caution">
    <text evidence="4">The sequence shown here is derived from an EMBL/GenBank/DDBJ whole genome shotgun (WGS) entry which is preliminary data.</text>
</comment>
<dbReference type="PANTHER" id="PTHR37984:SF9">
    <property type="entry name" value="INTEGRASE CATALYTIC DOMAIN-CONTAINING PROTEIN"/>
    <property type="match status" value="1"/>
</dbReference>
<dbReference type="Proteomes" id="UP001162156">
    <property type="component" value="Unassembled WGS sequence"/>
</dbReference>
<accession>A0AAV8ZNA4</accession>
<dbReference type="GO" id="GO:0006508">
    <property type="term" value="P:proteolysis"/>
    <property type="evidence" value="ECO:0007669"/>
    <property type="project" value="InterPro"/>
</dbReference>
<evidence type="ECO:0000313" key="4">
    <source>
        <dbReference type="EMBL" id="KAJ8965557.1"/>
    </source>
</evidence>
<sequence length="491" mass="56238">KPSEKSYEQLCDIMFEQFSQQQSVWRERIKFYEVKQESSECFSEFYARVKSLAVNCEFGERLEETLKDKLMSGLKKGKLLDRLCEESIKKSLKGLVQLAMQKETESKSAAEVNQLSKITQNRNHVPTTAPQVGENQYAGRPRGGAKGFDRRSRWQPQTSKHRAKLNDSCVTCGKYHLDKCKYLNFNCNVCKKRGHLAKVCRFREKPQNFIGAETVMINDQCENICAINRLSNSENPFAVRVKINNRTYNMDLDSGASVSCVSEKTYNENFAIYPLKDDSTVLKGYNGQTFTQIGQFTCLLTYGNITREQKFYVVKNGGPNILGRDWMQLFNVGINIVNAVQNVPSQVQNLMDRYNDIFNNELGLFKYNKVSLQLKPNAMPVFCKPRNVPIAYKKALEEELCRLESLNVITPIETSFTTNRITASKVASYTIKKAQQGTSQTVINQDDAPENDCEWQGRSHGWQCRDKDISQGQRSPQIRQVHQKAHQVLRL</sequence>
<dbReference type="InterPro" id="IPR018061">
    <property type="entry name" value="Retropepsins"/>
</dbReference>
<dbReference type="InterPro" id="IPR001995">
    <property type="entry name" value="Peptidase_A2_cat"/>
</dbReference>
<dbReference type="GO" id="GO:0004190">
    <property type="term" value="F:aspartic-type endopeptidase activity"/>
    <property type="evidence" value="ECO:0007669"/>
    <property type="project" value="InterPro"/>
</dbReference>
<dbReference type="PANTHER" id="PTHR37984">
    <property type="entry name" value="PROTEIN CBG26694"/>
    <property type="match status" value="1"/>
</dbReference>
<dbReference type="Gene3D" id="2.40.70.10">
    <property type="entry name" value="Acid Proteases"/>
    <property type="match status" value="1"/>
</dbReference>
<feature type="region of interest" description="Disordered" evidence="2">
    <location>
        <begin position="438"/>
        <end position="458"/>
    </location>
</feature>
<dbReference type="InterPro" id="IPR021109">
    <property type="entry name" value="Peptidase_aspartic_dom_sf"/>
</dbReference>
<dbReference type="PROSITE" id="PS50175">
    <property type="entry name" value="ASP_PROT_RETROV"/>
    <property type="match status" value="1"/>
</dbReference>
<feature type="non-terminal residue" evidence="4">
    <location>
        <position position="1"/>
    </location>
</feature>
<feature type="domain" description="Peptidase A2" evidence="3">
    <location>
        <begin position="248"/>
        <end position="326"/>
    </location>
</feature>
<dbReference type="Pfam" id="PF00077">
    <property type="entry name" value="RVP"/>
    <property type="match status" value="1"/>
</dbReference>
<reference evidence="4" key="1">
    <citation type="journal article" date="2023" name="Insect Mol. Biol.">
        <title>Genome sequencing provides insights into the evolution of gene families encoding plant cell wall-degrading enzymes in longhorned beetles.</title>
        <authorList>
            <person name="Shin N.R."/>
            <person name="Okamura Y."/>
            <person name="Kirsch R."/>
            <person name="Pauchet Y."/>
        </authorList>
    </citation>
    <scope>NUCLEOTIDE SEQUENCE</scope>
    <source>
        <strain evidence="4">RBIC_L_NR</strain>
    </source>
</reference>
<dbReference type="SUPFAM" id="SSF50630">
    <property type="entry name" value="Acid proteases"/>
    <property type="match status" value="1"/>
</dbReference>
<evidence type="ECO:0000259" key="3">
    <source>
        <dbReference type="PROSITE" id="PS50175"/>
    </source>
</evidence>
<evidence type="ECO:0000256" key="1">
    <source>
        <dbReference type="ARBA" id="ARBA00022801"/>
    </source>
</evidence>
<name>A0AAV8ZNA4_9CUCU</name>
<dbReference type="AlphaFoldDB" id="A0AAV8ZNA4"/>